<gene>
    <name evidence="1" type="ORF">Dasosvirus15_4</name>
</gene>
<protein>
    <submittedName>
        <fullName evidence="1">Uncharacterized protein</fullName>
    </submittedName>
</protein>
<organism evidence="1">
    <name type="scientific">Dasosvirus sp</name>
    <dbReference type="NCBI Taxonomy" id="2487764"/>
    <lineage>
        <taxon>Viruses</taxon>
        <taxon>Varidnaviria</taxon>
        <taxon>Bamfordvirae</taxon>
        <taxon>Nucleocytoviricota</taxon>
        <taxon>Megaviricetes</taxon>
        <taxon>Imitervirales</taxon>
        <taxon>Mimiviridae</taxon>
        <taxon>Klosneuvirinae</taxon>
    </lineage>
</organism>
<reference evidence="1" key="1">
    <citation type="submission" date="2018-10" db="EMBL/GenBank/DDBJ databases">
        <title>Hidden diversity of soil giant viruses.</title>
        <authorList>
            <person name="Schulz F."/>
            <person name="Alteio L."/>
            <person name="Goudeau D."/>
            <person name="Ryan E.M."/>
            <person name="Malmstrom R.R."/>
            <person name="Blanchard J."/>
            <person name="Woyke T."/>
        </authorList>
    </citation>
    <scope>NUCLEOTIDE SEQUENCE</scope>
    <source>
        <strain evidence="1">DSV1</strain>
    </source>
</reference>
<dbReference type="EMBL" id="MK072056">
    <property type="protein sequence ID" value="AYV77631.1"/>
    <property type="molecule type" value="Genomic_DNA"/>
</dbReference>
<accession>A0A3G4ZUF1</accession>
<evidence type="ECO:0000313" key="1">
    <source>
        <dbReference type="EMBL" id="AYV77631.1"/>
    </source>
</evidence>
<name>A0A3G4ZUF1_9VIRU</name>
<proteinExistence type="predicted"/>
<sequence>MEQTTPKVETENKQQKLLVIIKDVPFECNIDTPCEKYIGSFKYVFNVTLSDKKVNQKKCNVSVAKFGDYTTINNKEKEVVFAKHRDFEKKLKEAHQKTKDNLAMITEEFQMKLAEEKEFGEKFFQDNEKLLALIAGDKRISLQSQEKIDLLKSQETISVKQIKSEKFTWTMKLGQHCYIDQLGMNFWFYEKEVIKPLVQENSETINFPYSQIKDSCQDKIVVRDVFLKIENDNFELSRMQVLETDQNYICQCISMNDNGDYLITSDIECEIFKKDYDGIYPIPNKYKITDFKIGEKVWAIYIDDDGESNLSFYDGKISKINQETLKIFFPADRTSCTVTLDQVWKHDDIPLKFRDKLV</sequence>